<keyword evidence="2" id="KW-0012">Acyltransferase</keyword>
<accession>A0ABX1RTW5</accession>
<proteinExistence type="predicted"/>
<evidence type="ECO:0000256" key="2">
    <source>
        <dbReference type="ARBA" id="ARBA00023315"/>
    </source>
</evidence>
<organism evidence="4 5">
    <name type="scientific">Pseudonocardia xinjiangensis</name>
    <dbReference type="NCBI Taxonomy" id="75289"/>
    <lineage>
        <taxon>Bacteria</taxon>
        <taxon>Bacillati</taxon>
        <taxon>Actinomycetota</taxon>
        <taxon>Actinomycetes</taxon>
        <taxon>Pseudonocardiales</taxon>
        <taxon>Pseudonocardiaceae</taxon>
        <taxon>Pseudonocardia</taxon>
    </lineage>
</organism>
<dbReference type="SUPFAM" id="SSF55729">
    <property type="entry name" value="Acyl-CoA N-acyltransferases (Nat)"/>
    <property type="match status" value="2"/>
</dbReference>
<feature type="domain" description="N-acetyltransferase" evidence="3">
    <location>
        <begin position="192"/>
        <end position="335"/>
    </location>
</feature>
<dbReference type="InterPro" id="IPR000182">
    <property type="entry name" value="GNAT_dom"/>
</dbReference>
<sequence length="335" mass="35678">MTLPVLPSPLRSGLHGRPMRRDDAGRWADLLAAIEDADQRGEHYDAADCAEELADPELDVERETVLLLDGPAGADARAVAYQVLRSRSGRAEGPSLISDAGVHPAYRRRGIGNALLAAARERATELGATLRIRVPESNKGAVALAEAAGMVPLRWWSELDRTLTEPIAPAPAPAGLAVSSLGPDYDAARWDGPLRTAHNSAFADHWGSAPVSAEGWAHSRTGSRAFRPACSAVATTADGGIAGYLLSYEYDADTARTGRRDLYVATVGTVAAHRRRGVAAALLAHVLRTARDCGYDTSSLTVDAQNPTGALGVYDRAGYRLRRREITFALTSPRP</sequence>
<gene>
    <name evidence="4" type="ORF">HF577_37180</name>
</gene>
<dbReference type="CDD" id="cd04301">
    <property type="entry name" value="NAT_SF"/>
    <property type="match status" value="1"/>
</dbReference>
<dbReference type="Proteomes" id="UP001296706">
    <property type="component" value="Unassembled WGS sequence"/>
</dbReference>
<reference evidence="4 5" key="1">
    <citation type="submission" date="2020-04" db="EMBL/GenBank/DDBJ databases">
        <authorList>
            <person name="Klaysubun C."/>
            <person name="Duangmal K."/>
            <person name="Lipun K."/>
        </authorList>
    </citation>
    <scope>NUCLEOTIDE SEQUENCE [LARGE SCALE GENOMIC DNA]</scope>
    <source>
        <strain evidence="4 5">JCM 11839</strain>
    </source>
</reference>
<comment type="caution">
    <text evidence="4">The sequence shown here is derived from an EMBL/GenBank/DDBJ whole genome shotgun (WGS) entry which is preliminary data.</text>
</comment>
<dbReference type="PANTHER" id="PTHR43420">
    <property type="entry name" value="ACETYLTRANSFERASE"/>
    <property type="match status" value="1"/>
</dbReference>
<evidence type="ECO:0000256" key="1">
    <source>
        <dbReference type="ARBA" id="ARBA00022679"/>
    </source>
</evidence>
<dbReference type="PROSITE" id="PS51186">
    <property type="entry name" value="GNAT"/>
    <property type="match status" value="2"/>
</dbReference>
<dbReference type="EMBL" id="JAAXKY010000301">
    <property type="protein sequence ID" value="NMH82703.1"/>
    <property type="molecule type" value="Genomic_DNA"/>
</dbReference>
<evidence type="ECO:0000313" key="5">
    <source>
        <dbReference type="Proteomes" id="UP001296706"/>
    </source>
</evidence>
<dbReference type="InterPro" id="IPR016181">
    <property type="entry name" value="Acyl_CoA_acyltransferase"/>
</dbReference>
<protein>
    <submittedName>
        <fullName evidence="4">GNAT family N-acetyltransferase</fullName>
    </submittedName>
</protein>
<feature type="domain" description="N-acetyltransferase" evidence="3">
    <location>
        <begin position="14"/>
        <end position="164"/>
    </location>
</feature>
<dbReference type="PANTHER" id="PTHR43420:SF47">
    <property type="entry name" value="N-ACETYLTRANSFERASE DOMAIN-CONTAINING PROTEIN"/>
    <property type="match status" value="1"/>
</dbReference>
<name>A0ABX1RTW5_9PSEU</name>
<keyword evidence="5" id="KW-1185">Reference proteome</keyword>
<evidence type="ECO:0000259" key="3">
    <source>
        <dbReference type="PROSITE" id="PS51186"/>
    </source>
</evidence>
<dbReference type="Gene3D" id="3.40.630.30">
    <property type="match status" value="1"/>
</dbReference>
<evidence type="ECO:0000313" key="4">
    <source>
        <dbReference type="EMBL" id="NMH82703.1"/>
    </source>
</evidence>
<keyword evidence="1" id="KW-0808">Transferase</keyword>
<dbReference type="Pfam" id="PF00583">
    <property type="entry name" value="Acetyltransf_1"/>
    <property type="match status" value="2"/>
</dbReference>
<dbReference type="InterPro" id="IPR050680">
    <property type="entry name" value="YpeA/RimI_acetyltransf"/>
</dbReference>
<dbReference type="RefSeq" id="WP_169400682.1">
    <property type="nucleotide sequence ID" value="NZ_BAAAJH010000002.1"/>
</dbReference>